<dbReference type="Proteomes" id="UP000245383">
    <property type="component" value="Unassembled WGS sequence"/>
</dbReference>
<protein>
    <recommendedName>
        <fullName evidence="5">HTH merR-type domain-containing protein</fullName>
    </recommendedName>
</protein>
<keyword evidence="4" id="KW-1185">Reference proteome</keyword>
<feature type="compositionally biased region" description="Basic residues" evidence="1">
    <location>
        <begin position="41"/>
        <end position="50"/>
    </location>
</feature>
<proteinExistence type="predicted"/>
<evidence type="ECO:0008006" key="5">
    <source>
        <dbReference type="Google" id="ProtNLM"/>
    </source>
</evidence>
<dbReference type="AlphaFoldDB" id="A0A2T9YMF0"/>
<accession>A0A2T9YMF0</accession>
<feature type="signal peptide" evidence="2">
    <location>
        <begin position="1"/>
        <end position="25"/>
    </location>
</feature>
<feature type="region of interest" description="Disordered" evidence="1">
    <location>
        <begin position="31"/>
        <end position="52"/>
    </location>
</feature>
<evidence type="ECO:0000313" key="4">
    <source>
        <dbReference type="Proteomes" id="UP000245383"/>
    </source>
</evidence>
<organism evidence="3 4">
    <name type="scientific">Smittium simulii</name>
    <dbReference type="NCBI Taxonomy" id="133385"/>
    <lineage>
        <taxon>Eukaryota</taxon>
        <taxon>Fungi</taxon>
        <taxon>Fungi incertae sedis</taxon>
        <taxon>Zoopagomycota</taxon>
        <taxon>Kickxellomycotina</taxon>
        <taxon>Harpellomycetes</taxon>
        <taxon>Harpellales</taxon>
        <taxon>Legeriomycetaceae</taxon>
        <taxon>Smittium</taxon>
    </lineage>
</organism>
<feature type="compositionally biased region" description="Low complexity" evidence="1">
    <location>
        <begin position="31"/>
        <end position="40"/>
    </location>
</feature>
<feature type="chain" id="PRO_5015779844" description="HTH merR-type domain-containing protein" evidence="2">
    <location>
        <begin position="26"/>
        <end position="220"/>
    </location>
</feature>
<dbReference type="EMBL" id="MBFR01000127">
    <property type="protein sequence ID" value="PVU93507.1"/>
    <property type="molecule type" value="Genomic_DNA"/>
</dbReference>
<dbReference type="OrthoDB" id="5588518at2759"/>
<evidence type="ECO:0000256" key="1">
    <source>
        <dbReference type="SAM" id="MobiDB-lite"/>
    </source>
</evidence>
<keyword evidence="2" id="KW-0732">Signal</keyword>
<evidence type="ECO:0000256" key="2">
    <source>
        <dbReference type="SAM" id="SignalP"/>
    </source>
</evidence>
<name>A0A2T9YMF0_9FUNG</name>
<comment type="caution">
    <text evidence="3">The sequence shown here is derived from an EMBL/GenBank/DDBJ whole genome shotgun (WGS) entry which is preliminary data.</text>
</comment>
<reference evidence="3 4" key="1">
    <citation type="journal article" date="2018" name="MBio">
        <title>Comparative Genomics Reveals the Core Gene Toolbox for the Fungus-Insect Symbiosis.</title>
        <authorList>
            <person name="Wang Y."/>
            <person name="Stata M."/>
            <person name="Wang W."/>
            <person name="Stajich J.E."/>
            <person name="White M.M."/>
            <person name="Moncalvo J.M."/>
        </authorList>
    </citation>
    <scope>NUCLEOTIDE SEQUENCE [LARGE SCALE GENOMIC DNA]</scope>
    <source>
        <strain evidence="3 4">SWE-8-4</strain>
    </source>
</reference>
<sequence>MFVRMRYEHVLTLGMLLKLATITETHILNNKVNNNNSNQGKKGKKGKAPKSRAIGATIAARTGISTDTARRYEKSGFIENQFIEECPFYRKITLEIIKHMLLECSRWQALRTDILAQYINIYRGQVASNTLLLPALISMRLVGKLVGEELKLSSTRIHKDPTVLCVKTTLATAKFLNAISLPRYLMLNSIRLVPIYRNQFPLGSDTVVSQKELIDSVFLV</sequence>
<gene>
    <name evidence="3" type="ORF">BB561_003245</name>
</gene>
<evidence type="ECO:0000313" key="3">
    <source>
        <dbReference type="EMBL" id="PVU93507.1"/>
    </source>
</evidence>